<evidence type="ECO:0000256" key="2">
    <source>
        <dbReference type="SAM" id="Phobius"/>
    </source>
</evidence>
<proteinExistence type="predicted"/>
<dbReference type="Gene3D" id="3.50.50.60">
    <property type="entry name" value="FAD/NAD(P)-binding domain"/>
    <property type="match status" value="1"/>
</dbReference>
<dbReference type="PANTHER" id="PTHR42923:SF17">
    <property type="entry name" value="AMINE OXIDASE DOMAIN-CONTAINING PROTEIN"/>
    <property type="match status" value="1"/>
</dbReference>
<dbReference type="Gene3D" id="3.90.660.10">
    <property type="match status" value="1"/>
</dbReference>
<evidence type="ECO:0000313" key="4">
    <source>
        <dbReference type="EMBL" id="ORY88053.1"/>
    </source>
</evidence>
<dbReference type="STRING" id="106004.A0A1Y2FVK0"/>
<comment type="caution">
    <text evidence="4">The sequence shown here is derived from an EMBL/GenBank/DDBJ whole genome shotgun (WGS) entry which is preliminary data.</text>
</comment>
<dbReference type="EMBL" id="MCGR01000012">
    <property type="protein sequence ID" value="ORY88053.1"/>
    <property type="molecule type" value="Genomic_DNA"/>
</dbReference>
<dbReference type="Pfam" id="PF13450">
    <property type="entry name" value="NAD_binding_8"/>
    <property type="match status" value="1"/>
</dbReference>
<sequence>MSKETVRVAVVGTGLAGLVTGYLLQTLQLHTKDGLPLHFHVELFEKSAGLGMDSSSISVEAEGGSFRLDTPMRSINGGSHSSVQGLYKHLDIALRRSDFSYSFSRLARPPPRPTSTPPPPYSETTPSPSPPNTPEPPLRPEQTSRYLYEGSNGLKFPPLAFPSPLASASIFTRLAYLFHLALLSLSYLHLLFLAFFYSSAGLIKSSTSRRAEQSTARRIADLLGLSSVADESLEKWCRRHWVWKGMQEEVLVPLYAAVCTVGRTEARGMPIAECLDYIVSTFASSHYVAEVGVQQVVRRLAAPIPLSSIHLSSTITSIARTTSPTGASQLILTLIDGTSPAPFDHLIFATQANQASSLLSFLPPSSARDTLINALNTFSYIPTLVVNHTDESILPPNPQDRRDLNLSSFSPPSSPLEAKLDNEDRGTENTMPMSSIQATHIISRTHPRLAPKPSRGEGKKQPPLLLLQTTNPLLPISPSHILSSTWYERAYPTITSHSVLPGFLLGAEGGGGGGMQNLEKGIWFCGS</sequence>
<dbReference type="InterPro" id="IPR050464">
    <property type="entry name" value="Zeta_carotene_desat/Oxidored"/>
</dbReference>
<feature type="non-terminal residue" evidence="4">
    <location>
        <position position="527"/>
    </location>
</feature>
<keyword evidence="2" id="KW-1133">Transmembrane helix</keyword>
<feature type="compositionally biased region" description="Basic and acidic residues" evidence="1">
    <location>
        <begin position="418"/>
        <end position="427"/>
    </location>
</feature>
<dbReference type="PANTHER" id="PTHR42923">
    <property type="entry name" value="PROTOPORPHYRINOGEN OXIDASE"/>
    <property type="match status" value="1"/>
</dbReference>
<evidence type="ECO:0000259" key="3">
    <source>
        <dbReference type="Pfam" id="PF01593"/>
    </source>
</evidence>
<feature type="domain" description="Amine oxidase" evidence="3">
    <location>
        <begin position="275"/>
        <end position="391"/>
    </location>
</feature>
<feature type="compositionally biased region" description="Pro residues" evidence="1">
    <location>
        <begin position="108"/>
        <end position="139"/>
    </location>
</feature>
<dbReference type="OrthoDB" id="1111734at2759"/>
<dbReference type="InterPro" id="IPR002937">
    <property type="entry name" value="Amino_oxidase"/>
</dbReference>
<reference evidence="4 5" key="1">
    <citation type="submission" date="2016-07" db="EMBL/GenBank/DDBJ databases">
        <title>Pervasive Adenine N6-methylation of Active Genes in Fungi.</title>
        <authorList>
            <consortium name="DOE Joint Genome Institute"/>
            <person name="Mondo S.J."/>
            <person name="Dannebaum R.O."/>
            <person name="Kuo R.C."/>
            <person name="Labutti K."/>
            <person name="Haridas S."/>
            <person name="Kuo A."/>
            <person name="Salamov A."/>
            <person name="Ahrendt S.R."/>
            <person name="Lipzen A."/>
            <person name="Sullivan W."/>
            <person name="Andreopoulos W.B."/>
            <person name="Clum A."/>
            <person name="Lindquist E."/>
            <person name="Daum C."/>
            <person name="Ramamoorthy G.K."/>
            <person name="Gryganskyi A."/>
            <person name="Culley D."/>
            <person name="Magnuson J.K."/>
            <person name="James T.Y."/>
            <person name="O'Malley M.A."/>
            <person name="Stajich J.E."/>
            <person name="Spatafora J.W."/>
            <person name="Visel A."/>
            <person name="Grigoriev I.V."/>
        </authorList>
    </citation>
    <scope>NUCLEOTIDE SEQUENCE [LARGE SCALE GENOMIC DNA]</scope>
    <source>
        <strain evidence="4 5">62-1032</strain>
    </source>
</reference>
<organism evidence="4 5">
    <name type="scientific">Leucosporidium creatinivorum</name>
    <dbReference type="NCBI Taxonomy" id="106004"/>
    <lineage>
        <taxon>Eukaryota</taxon>
        <taxon>Fungi</taxon>
        <taxon>Dikarya</taxon>
        <taxon>Basidiomycota</taxon>
        <taxon>Pucciniomycotina</taxon>
        <taxon>Microbotryomycetes</taxon>
        <taxon>Leucosporidiales</taxon>
        <taxon>Leucosporidium</taxon>
    </lineage>
</organism>
<keyword evidence="5" id="KW-1185">Reference proteome</keyword>
<dbReference type="GO" id="GO:0016491">
    <property type="term" value="F:oxidoreductase activity"/>
    <property type="evidence" value="ECO:0007669"/>
    <property type="project" value="InterPro"/>
</dbReference>
<evidence type="ECO:0000313" key="5">
    <source>
        <dbReference type="Proteomes" id="UP000193467"/>
    </source>
</evidence>
<feature type="transmembrane region" description="Helical" evidence="2">
    <location>
        <begin position="174"/>
        <end position="197"/>
    </location>
</feature>
<feature type="transmembrane region" description="Helical" evidence="2">
    <location>
        <begin position="6"/>
        <end position="24"/>
    </location>
</feature>
<feature type="compositionally biased region" description="Polar residues" evidence="1">
    <location>
        <begin position="428"/>
        <end position="442"/>
    </location>
</feature>
<feature type="region of interest" description="Disordered" evidence="1">
    <location>
        <begin position="104"/>
        <end position="143"/>
    </location>
</feature>
<accession>A0A1Y2FVK0</accession>
<dbReference type="InterPro" id="IPR036188">
    <property type="entry name" value="FAD/NAD-bd_sf"/>
</dbReference>
<dbReference type="AlphaFoldDB" id="A0A1Y2FVK0"/>
<keyword evidence="2" id="KW-0472">Membrane</keyword>
<feature type="region of interest" description="Disordered" evidence="1">
    <location>
        <begin position="392"/>
        <end position="462"/>
    </location>
</feature>
<dbReference type="Pfam" id="PF01593">
    <property type="entry name" value="Amino_oxidase"/>
    <property type="match status" value="1"/>
</dbReference>
<gene>
    <name evidence="4" type="ORF">BCR35DRAFT_324390</name>
</gene>
<dbReference type="Proteomes" id="UP000193467">
    <property type="component" value="Unassembled WGS sequence"/>
</dbReference>
<evidence type="ECO:0000256" key="1">
    <source>
        <dbReference type="SAM" id="MobiDB-lite"/>
    </source>
</evidence>
<dbReference type="InParanoid" id="A0A1Y2FVK0"/>
<name>A0A1Y2FVK0_9BASI</name>
<dbReference type="SUPFAM" id="SSF51905">
    <property type="entry name" value="FAD/NAD(P)-binding domain"/>
    <property type="match status" value="1"/>
</dbReference>
<protein>
    <recommendedName>
        <fullName evidence="3">Amine oxidase domain-containing protein</fullName>
    </recommendedName>
</protein>
<keyword evidence="2" id="KW-0812">Transmembrane</keyword>